<evidence type="ECO:0000313" key="1">
    <source>
        <dbReference type="EMBL" id="KAF0913474.1"/>
    </source>
</evidence>
<evidence type="ECO:0000313" key="2">
    <source>
        <dbReference type="Proteomes" id="UP000479710"/>
    </source>
</evidence>
<name>A0A6G1DN02_9ORYZ</name>
<keyword evidence="2" id="KW-1185">Reference proteome</keyword>
<dbReference type="OrthoDB" id="694314at2759"/>
<organism evidence="1 2">
    <name type="scientific">Oryza meyeriana var. granulata</name>
    <dbReference type="NCBI Taxonomy" id="110450"/>
    <lineage>
        <taxon>Eukaryota</taxon>
        <taxon>Viridiplantae</taxon>
        <taxon>Streptophyta</taxon>
        <taxon>Embryophyta</taxon>
        <taxon>Tracheophyta</taxon>
        <taxon>Spermatophyta</taxon>
        <taxon>Magnoliopsida</taxon>
        <taxon>Liliopsida</taxon>
        <taxon>Poales</taxon>
        <taxon>Poaceae</taxon>
        <taxon>BOP clade</taxon>
        <taxon>Oryzoideae</taxon>
        <taxon>Oryzeae</taxon>
        <taxon>Oryzinae</taxon>
        <taxon>Oryza</taxon>
        <taxon>Oryza meyeriana</taxon>
    </lineage>
</organism>
<dbReference type="AlphaFoldDB" id="A0A6G1DN02"/>
<reference evidence="1 2" key="1">
    <citation type="submission" date="2019-11" db="EMBL/GenBank/DDBJ databases">
        <title>Whole genome sequence of Oryza granulata.</title>
        <authorList>
            <person name="Li W."/>
        </authorList>
    </citation>
    <scope>NUCLEOTIDE SEQUENCE [LARGE SCALE GENOMIC DNA]</scope>
    <source>
        <strain evidence="2">cv. Menghai</strain>
        <tissue evidence="1">Leaf</tissue>
    </source>
</reference>
<proteinExistence type="predicted"/>
<dbReference type="EMBL" id="SPHZ02000006">
    <property type="protein sequence ID" value="KAF0913474.1"/>
    <property type="molecule type" value="Genomic_DNA"/>
</dbReference>
<protein>
    <recommendedName>
        <fullName evidence="3">DUF1618 domain-containing protein</fullName>
    </recommendedName>
</protein>
<sequence length="194" mass="21838">MVQIRRIPPLPDFTAGYDFARAYLVDSAKTEDEAGGRVGLSNFRMVYELYHWRDSTHAAVLTAGGWRQWRLEHRGVLASVLPPPTAENRCSRRSTTAAARPGTGEWAVEKRIPLPEAIRGLPGYEPSLSGLWLKVVTTGPGFVVMSPQPETAEQAKDWKWFFAVDLETMEVERVAADMGRMRIFRRRLPELALA</sequence>
<comment type="caution">
    <text evidence="1">The sequence shown here is derived from an EMBL/GenBank/DDBJ whole genome shotgun (WGS) entry which is preliminary data.</text>
</comment>
<dbReference type="Proteomes" id="UP000479710">
    <property type="component" value="Unassembled WGS sequence"/>
</dbReference>
<gene>
    <name evidence="1" type="ORF">E2562_022366</name>
</gene>
<evidence type="ECO:0008006" key="3">
    <source>
        <dbReference type="Google" id="ProtNLM"/>
    </source>
</evidence>
<accession>A0A6G1DN02</accession>